<evidence type="ECO:0000313" key="1">
    <source>
        <dbReference type="EMBL" id="SPF41975.1"/>
    </source>
</evidence>
<dbReference type="Proteomes" id="UP000238701">
    <property type="component" value="Unassembled WGS sequence"/>
</dbReference>
<sequence length="55" mass="5915">MAEAILVEISAELANPRTFDARGVGLDANQALGILSVNVSSRSLSRKSPNYQRQV</sequence>
<dbReference type="EMBL" id="OMOD01000135">
    <property type="protein sequence ID" value="SPF41975.1"/>
    <property type="molecule type" value="Genomic_DNA"/>
</dbReference>
<organism evidence="1 2">
    <name type="scientific">Candidatus Sulfotelmatobacter kueseliae</name>
    <dbReference type="NCBI Taxonomy" id="2042962"/>
    <lineage>
        <taxon>Bacteria</taxon>
        <taxon>Pseudomonadati</taxon>
        <taxon>Acidobacteriota</taxon>
        <taxon>Terriglobia</taxon>
        <taxon>Terriglobales</taxon>
        <taxon>Candidatus Korobacteraceae</taxon>
        <taxon>Candidatus Sulfotelmatobacter</taxon>
    </lineage>
</organism>
<evidence type="ECO:0000313" key="2">
    <source>
        <dbReference type="Proteomes" id="UP000238701"/>
    </source>
</evidence>
<dbReference type="AlphaFoldDB" id="A0A2U3KQM7"/>
<proteinExistence type="predicted"/>
<reference evidence="2" key="1">
    <citation type="submission" date="2018-02" db="EMBL/GenBank/DDBJ databases">
        <authorList>
            <person name="Hausmann B."/>
        </authorList>
    </citation>
    <scope>NUCLEOTIDE SEQUENCE [LARGE SCALE GENOMIC DNA]</scope>
    <source>
        <strain evidence="2">Peat soil MAG SbA1</strain>
    </source>
</reference>
<protein>
    <submittedName>
        <fullName evidence="1">Uncharacterized protein</fullName>
    </submittedName>
</protein>
<gene>
    <name evidence="1" type="ORF">SBA1_410021</name>
</gene>
<name>A0A2U3KQM7_9BACT</name>
<accession>A0A2U3KQM7</accession>